<name>A0A238ZBF0_9FLAO</name>
<proteinExistence type="predicted"/>
<keyword evidence="1" id="KW-0732">Signal</keyword>
<gene>
    <name evidence="2" type="ORF">SAMN06265376_10393</name>
</gene>
<dbReference type="RefSeq" id="WP_089371428.1">
    <property type="nucleotide sequence ID" value="NZ_BMEP01000001.1"/>
</dbReference>
<evidence type="ECO:0000313" key="2">
    <source>
        <dbReference type="EMBL" id="SNR80677.1"/>
    </source>
</evidence>
<evidence type="ECO:0000313" key="3">
    <source>
        <dbReference type="Proteomes" id="UP000198379"/>
    </source>
</evidence>
<evidence type="ECO:0000256" key="1">
    <source>
        <dbReference type="SAM" id="SignalP"/>
    </source>
</evidence>
<sequence length="192" mass="21972">MKKIVFLILTAILITSCGQEAKFDFKFSNKEQVISCSGNNNALLNEALYSFENDLYTKYDSINNSNVKAYGAFIYRGMDGSAKYESIMTSNTYPIVKMLIEENILIKDKAPSHLNYDHPAVQCIVDNINDEELRIAIKALVDSKTMNPKLFTSRFRNFGRNADRDRYLALFIGLEGYYQQIVNIMPQDLPTY</sequence>
<accession>A0A238ZBF0</accession>
<keyword evidence="3" id="KW-1185">Reference proteome</keyword>
<feature type="chain" id="PRO_5013076804" evidence="1">
    <location>
        <begin position="22"/>
        <end position="192"/>
    </location>
</feature>
<dbReference type="EMBL" id="FZNY01000003">
    <property type="protein sequence ID" value="SNR80677.1"/>
    <property type="molecule type" value="Genomic_DNA"/>
</dbReference>
<dbReference type="OrthoDB" id="1138655at2"/>
<dbReference type="PROSITE" id="PS51257">
    <property type="entry name" value="PROKAR_LIPOPROTEIN"/>
    <property type="match status" value="1"/>
</dbReference>
<feature type="signal peptide" evidence="1">
    <location>
        <begin position="1"/>
        <end position="21"/>
    </location>
</feature>
<organism evidence="2 3">
    <name type="scientific">Dokdonia pacifica</name>
    <dbReference type="NCBI Taxonomy" id="1627892"/>
    <lineage>
        <taxon>Bacteria</taxon>
        <taxon>Pseudomonadati</taxon>
        <taxon>Bacteroidota</taxon>
        <taxon>Flavobacteriia</taxon>
        <taxon>Flavobacteriales</taxon>
        <taxon>Flavobacteriaceae</taxon>
        <taxon>Dokdonia</taxon>
    </lineage>
</organism>
<dbReference type="AlphaFoldDB" id="A0A238ZBF0"/>
<protein>
    <submittedName>
        <fullName evidence="2">Uncharacterized protein</fullName>
    </submittedName>
</protein>
<reference evidence="2 3" key="1">
    <citation type="submission" date="2017-06" db="EMBL/GenBank/DDBJ databases">
        <authorList>
            <person name="Kim H.J."/>
            <person name="Triplett B.A."/>
        </authorList>
    </citation>
    <scope>NUCLEOTIDE SEQUENCE [LARGE SCALE GENOMIC DNA]</scope>
    <source>
        <strain evidence="2 3">DSM 25597</strain>
    </source>
</reference>
<dbReference type="Proteomes" id="UP000198379">
    <property type="component" value="Unassembled WGS sequence"/>
</dbReference>